<evidence type="ECO:0000313" key="2">
    <source>
        <dbReference type="Proteomes" id="UP000094243"/>
    </source>
</evidence>
<dbReference type="Proteomes" id="UP000094243">
    <property type="component" value="Unassembled WGS sequence"/>
</dbReference>
<dbReference type="OrthoDB" id="3534313at2"/>
<protein>
    <submittedName>
        <fullName evidence="1">Ferredoxin</fullName>
    </submittedName>
</protein>
<sequence>MAVRTDNRLQDSPLVPVSCRRCAAEVLVRKSSWQQTSIQWDAHAIARCPQRQDAEQLTKHSGGVFLGCSDLRNSIDEAVASGALHVVDDTVDASSA</sequence>
<proteinExistence type="predicted"/>
<organism evidence="1 2">
    <name type="scientific">Mycolicibacterium holsaticum</name>
    <dbReference type="NCBI Taxonomy" id="152142"/>
    <lineage>
        <taxon>Bacteria</taxon>
        <taxon>Bacillati</taxon>
        <taxon>Actinomycetota</taxon>
        <taxon>Actinomycetes</taxon>
        <taxon>Mycobacteriales</taxon>
        <taxon>Mycobacteriaceae</taxon>
        <taxon>Mycolicibacterium</taxon>
    </lineage>
</organism>
<dbReference type="EMBL" id="MIGZ01000230">
    <property type="protein sequence ID" value="ODQ84853.1"/>
    <property type="molecule type" value="Genomic_DNA"/>
</dbReference>
<reference evidence="2" key="1">
    <citation type="submission" date="2016-09" db="EMBL/GenBank/DDBJ databases">
        <authorList>
            <person name="Greninger A.L."/>
            <person name="Jerome K.R."/>
            <person name="Mcnair B."/>
            <person name="Wallis C."/>
            <person name="Fang F."/>
        </authorList>
    </citation>
    <scope>NUCLEOTIDE SEQUENCE [LARGE SCALE GENOMIC DNA]</scope>
    <source>
        <strain evidence="2">M7</strain>
    </source>
</reference>
<dbReference type="RefSeq" id="WP_069407845.1">
    <property type="nucleotide sequence ID" value="NZ_MIGZ01000230.1"/>
</dbReference>
<accession>A0A1E3R4N7</accession>
<gene>
    <name evidence="1" type="ORF">BHQ17_25610</name>
</gene>
<name>A0A1E3R4N7_9MYCO</name>
<evidence type="ECO:0000313" key="1">
    <source>
        <dbReference type="EMBL" id="ODQ84853.1"/>
    </source>
</evidence>
<comment type="caution">
    <text evidence="1">The sequence shown here is derived from an EMBL/GenBank/DDBJ whole genome shotgun (WGS) entry which is preliminary data.</text>
</comment>
<keyword evidence="2" id="KW-1185">Reference proteome</keyword>
<dbReference type="AlphaFoldDB" id="A0A1E3R4N7"/>